<evidence type="ECO:0008006" key="4">
    <source>
        <dbReference type="Google" id="ProtNLM"/>
    </source>
</evidence>
<dbReference type="AlphaFoldDB" id="A0A1X1YGE7"/>
<protein>
    <recommendedName>
        <fullName evidence="4">ATP/GTP-binding protein</fullName>
    </recommendedName>
</protein>
<evidence type="ECO:0000313" key="2">
    <source>
        <dbReference type="EMBL" id="ORW10090.1"/>
    </source>
</evidence>
<keyword evidence="3" id="KW-1185">Reference proteome</keyword>
<name>A0A1X1YGE7_9MYCO</name>
<dbReference type="STRING" id="1108812.AWC16_14800"/>
<dbReference type="OrthoDB" id="3381577at2"/>
<sequence length="98" mass="11203">MARRRDPSRRHQPLRSLSLQQRVETGPDGYEYVVQAIAGSRAVKIYRCPGCDHEIRRGIAHVVVWLAGSSGSAGEDRRHWHTPCWANRSNRGPTRKWS</sequence>
<feature type="region of interest" description="Disordered" evidence="1">
    <location>
        <begin position="71"/>
        <end position="98"/>
    </location>
</feature>
<dbReference type="Proteomes" id="UP000193866">
    <property type="component" value="Unassembled WGS sequence"/>
</dbReference>
<evidence type="ECO:0000256" key="1">
    <source>
        <dbReference type="SAM" id="MobiDB-lite"/>
    </source>
</evidence>
<dbReference type="EMBL" id="LQPG01000025">
    <property type="protein sequence ID" value="ORW10090.1"/>
    <property type="molecule type" value="Genomic_DNA"/>
</dbReference>
<gene>
    <name evidence="2" type="ORF">AWC16_14800</name>
</gene>
<reference evidence="2 3" key="1">
    <citation type="submission" date="2016-01" db="EMBL/GenBank/DDBJ databases">
        <title>The new phylogeny of the genus Mycobacterium.</title>
        <authorList>
            <person name="Tarcisio F."/>
            <person name="Conor M."/>
            <person name="Antonella G."/>
            <person name="Elisabetta G."/>
            <person name="Giulia F.S."/>
            <person name="Sara T."/>
            <person name="Anna F."/>
            <person name="Clotilde B."/>
            <person name="Roberto B."/>
            <person name="Veronica D.S."/>
            <person name="Fabio R."/>
            <person name="Monica P."/>
            <person name="Olivier J."/>
            <person name="Enrico T."/>
            <person name="Nicola S."/>
        </authorList>
    </citation>
    <scope>NUCLEOTIDE SEQUENCE [LARGE SCALE GENOMIC DNA]</scope>
    <source>
        <strain evidence="2 3">DSM 45394</strain>
    </source>
</reference>
<dbReference type="RefSeq" id="WP_085265291.1">
    <property type="nucleotide sequence ID" value="NZ_JACKVG010000020.1"/>
</dbReference>
<organism evidence="2 3">
    <name type="scientific">Mycolicibacter longobardus</name>
    <dbReference type="NCBI Taxonomy" id="1108812"/>
    <lineage>
        <taxon>Bacteria</taxon>
        <taxon>Bacillati</taxon>
        <taxon>Actinomycetota</taxon>
        <taxon>Actinomycetes</taxon>
        <taxon>Mycobacteriales</taxon>
        <taxon>Mycobacteriaceae</taxon>
        <taxon>Mycolicibacter</taxon>
    </lineage>
</organism>
<evidence type="ECO:0000313" key="3">
    <source>
        <dbReference type="Proteomes" id="UP000193866"/>
    </source>
</evidence>
<proteinExistence type="predicted"/>
<accession>A0A1X1YGE7</accession>
<comment type="caution">
    <text evidence="2">The sequence shown here is derived from an EMBL/GenBank/DDBJ whole genome shotgun (WGS) entry which is preliminary data.</text>
</comment>